<dbReference type="PANTHER" id="PTHR47129:SF1">
    <property type="entry name" value="NMRA-LIKE DOMAIN-CONTAINING PROTEIN"/>
    <property type="match status" value="1"/>
</dbReference>
<dbReference type="RefSeq" id="WP_160486641.1">
    <property type="nucleotide sequence ID" value="NZ_WUBR01000003.1"/>
</dbReference>
<reference evidence="2 3" key="2">
    <citation type="submission" date="2020-02" db="EMBL/GenBank/DDBJ databases">
        <title>Erythrobacter dongmakensis sp. nov., isolated from a tidal mudflat.</title>
        <authorList>
            <person name="Kim I.S."/>
        </authorList>
    </citation>
    <scope>NUCLEOTIDE SEQUENCE [LARGE SCALE GENOMIC DNA]</scope>
    <source>
        <strain evidence="2 3">GH3-10</strain>
    </source>
</reference>
<dbReference type="EMBL" id="WUBR01000003">
    <property type="protein sequence ID" value="MWV29006.1"/>
    <property type="molecule type" value="Genomic_DNA"/>
</dbReference>
<dbReference type="AlphaFoldDB" id="A0A844XG60"/>
<dbReference type="Pfam" id="PF13460">
    <property type="entry name" value="NAD_binding_10"/>
    <property type="match status" value="1"/>
</dbReference>
<dbReference type="Gene3D" id="3.40.50.720">
    <property type="entry name" value="NAD(P)-binding Rossmann-like Domain"/>
    <property type="match status" value="1"/>
</dbReference>
<gene>
    <name evidence="2" type="ORF">GRF63_13930</name>
</gene>
<dbReference type="InterPro" id="IPR036291">
    <property type="entry name" value="NAD(P)-bd_dom_sf"/>
</dbReference>
<feature type="domain" description="NAD(P)-binding" evidence="1">
    <location>
        <begin position="8"/>
        <end position="187"/>
    </location>
</feature>
<protein>
    <submittedName>
        <fullName evidence="2">NAD(P)H-binding protein</fullName>
    </submittedName>
</protein>
<dbReference type="CDD" id="cd05269">
    <property type="entry name" value="TMR_SDR_a"/>
    <property type="match status" value="1"/>
</dbReference>
<sequence length="302" mass="32163">MARIIVSGASGQFGHAAASQLLDMGEDVIALSRNTDKLADLAERGADVRSADFESPDGLEEAMAGGEKLLLISTTMVGERPRQHGNAIDAAKAAGVKHIVYTSIVDGGNPDHPAVEQHDHCATEKLLRNSGVAYTILYNSQYAEAVATAMAIPALTAGSKPDNCGDGKIAFVSRDDCVRTAVAVLTQEGHENTTINVTGPELLSVPKAMELASEMAGKPIEIIPVTDEEMYEYFDTLGVARKAADVDVNGPIPWASEGMVTFGQAIREGYFDVKSDAVERITGQKPRTLRSVFEQYKGAWPA</sequence>
<name>A0A844XG60_9SPHN</name>
<keyword evidence="3" id="KW-1185">Reference proteome</keyword>
<dbReference type="PANTHER" id="PTHR47129">
    <property type="entry name" value="QUINONE OXIDOREDUCTASE 2"/>
    <property type="match status" value="1"/>
</dbReference>
<evidence type="ECO:0000259" key="1">
    <source>
        <dbReference type="Pfam" id="PF13460"/>
    </source>
</evidence>
<organism evidence="2 3">
    <name type="scientific">Aurantiacibacter rhizosphaerae</name>
    <dbReference type="NCBI Taxonomy" id="2691582"/>
    <lineage>
        <taxon>Bacteria</taxon>
        <taxon>Pseudomonadati</taxon>
        <taxon>Pseudomonadota</taxon>
        <taxon>Alphaproteobacteria</taxon>
        <taxon>Sphingomonadales</taxon>
        <taxon>Erythrobacteraceae</taxon>
        <taxon>Aurantiacibacter</taxon>
    </lineage>
</organism>
<dbReference type="Gene3D" id="3.90.25.10">
    <property type="entry name" value="UDP-galactose 4-epimerase, domain 1"/>
    <property type="match status" value="1"/>
</dbReference>
<comment type="caution">
    <text evidence="2">The sequence shown here is derived from an EMBL/GenBank/DDBJ whole genome shotgun (WGS) entry which is preliminary data.</text>
</comment>
<evidence type="ECO:0000313" key="2">
    <source>
        <dbReference type="EMBL" id="MWV29006.1"/>
    </source>
</evidence>
<dbReference type="InterPro" id="IPR052718">
    <property type="entry name" value="NmrA-type_oxidoreductase"/>
</dbReference>
<evidence type="ECO:0000313" key="3">
    <source>
        <dbReference type="Proteomes" id="UP000461409"/>
    </source>
</evidence>
<dbReference type="Proteomes" id="UP000461409">
    <property type="component" value="Unassembled WGS sequence"/>
</dbReference>
<accession>A0A844XG60</accession>
<reference evidence="2 3" key="1">
    <citation type="submission" date="2019-12" db="EMBL/GenBank/DDBJ databases">
        <authorList>
            <person name="Lee S.D."/>
        </authorList>
    </citation>
    <scope>NUCLEOTIDE SEQUENCE [LARGE SCALE GENOMIC DNA]</scope>
    <source>
        <strain evidence="2 3">GH3-10</strain>
    </source>
</reference>
<dbReference type="InterPro" id="IPR016040">
    <property type="entry name" value="NAD(P)-bd_dom"/>
</dbReference>
<proteinExistence type="predicted"/>
<dbReference type="SUPFAM" id="SSF51735">
    <property type="entry name" value="NAD(P)-binding Rossmann-fold domains"/>
    <property type="match status" value="1"/>
</dbReference>